<dbReference type="eggNOG" id="ENOG502QUNJ">
    <property type="taxonomic scope" value="Eukaryota"/>
</dbReference>
<dbReference type="Gene3D" id="1.20.1050.130">
    <property type="match status" value="1"/>
</dbReference>
<dbReference type="STRING" id="51511.ENSCSAVP00000019679"/>
<proteinExistence type="predicted"/>
<evidence type="ECO:0000256" key="5">
    <source>
        <dbReference type="ARBA" id="ARBA00023242"/>
    </source>
</evidence>
<dbReference type="GO" id="GO:0017101">
    <property type="term" value="C:aminoacyl-tRNA synthetase multienzyme complex"/>
    <property type="evidence" value="ECO:0007669"/>
    <property type="project" value="InterPro"/>
</dbReference>
<dbReference type="Ensembl" id="ENSCSAVT00000019891.1">
    <property type="protein sequence ID" value="ENSCSAVP00000019679.1"/>
    <property type="gene ID" value="ENSCSAVG00000011535.1"/>
</dbReference>
<dbReference type="AlphaFoldDB" id="H2ZQ13"/>
<dbReference type="HOGENOM" id="CLU_966295_0_0_1"/>
<dbReference type="OMA" id="LCQHYRV"/>
<dbReference type="SUPFAM" id="SSF47616">
    <property type="entry name" value="GST C-terminal domain-like"/>
    <property type="match status" value="1"/>
</dbReference>
<accession>H2ZQ13</accession>
<dbReference type="InterPro" id="IPR036282">
    <property type="entry name" value="Glutathione-S-Trfase_C_sf"/>
</dbReference>
<dbReference type="GO" id="GO:0005634">
    <property type="term" value="C:nucleus"/>
    <property type="evidence" value="ECO:0007669"/>
    <property type="project" value="UniProtKB-SubCell"/>
</dbReference>
<sequence>MFASKPHYQFDSSNVQLSDVMYKASQLSRIQAVTCNGHNGLDENNVPAELIELKQRQDALLSTLDDMMKRMEKLKTKNPMQINTGVGNGTIQKGVLTDIVIHASPKNPPLSLKYLVELLRQKFKVLTKVHNHSSVKNPNLSSFLPNEESTNRNNYDIVVTLIWKTVSNYPVVVLNPSSTIPISGESNIARLISRILTCYDHKPENLASTASADVIYDICDVINNNGSAEKLKNDAIRTLGGILSKNKWFLGNSPTCVDAVVFSTLQNGGMVSHSALGNWIKYATTVMG</sequence>
<organism evidence="7 8">
    <name type="scientific">Ciona savignyi</name>
    <name type="common">Pacific transparent sea squirt</name>
    <dbReference type="NCBI Taxonomy" id="51511"/>
    <lineage>
        <taxon>Eukaryota</taxon>
        <taxon>Metazoa</taxon>
        <taxon>Chordata</taxon>
        <taxon>Tunicata</taxon>
        <taxon>Ascidiacea</taxon>
        <taxon>Phlebobranchia</taxon>
        <taxon>Cionidae</taxon>
        <taxon>Ciona</taxon>
    </lineage>
</organism>
<protein>
    <recommendedName>
        <fullName evidence="6">AIMP2 thioredoxin-like domain-containing protein</fullName>
    </recommendedName>
</protein>
<dbReference type="GeneTree" id="ENSGT00390000015826"/>
<feature type="domain" description="AIMP2 thioredoxin-like" evidence="6">
    <location>
        <begin position="95"/>
        <end position="182"/>
    </location>
</feature>
<keyword evidence="5" id="KW-0539">Nucleus</keyword>
<dbReference type="InterPro" id="IPR041503">
    <property type="entry name" value="AIMP2_thioredoxin"/>
</dbReference>
<dbReference type="InterPro" id="IPR042360">
    <property type="entry name" value="AIMP2"/>
</dbReference>
<evidence type="ECO:0000313" key="7">
    <source>
        <dbReference type="Ensembl" id="ENSCSAVP00000019679.1"/>
    </source>
</evidence>
<evidence type="ECO:0000256" key="3">
    <source>
        <dbReference type="ARBA" id="ARBA00022490"/>
    </source>
</evidence>
<keyword evidence="3" id="KW-0963">Cytoplasm</keyword>
<evidence type="ECO:0000256" key="1">
    <source>
        <dbReference type="ARBA" id="ARBA00004123"/>
    </source>
</evidence>
<comment type="subcellular location">
    <subcellularLocation>
        <location evidence="2">Cytoplasm</location>
        <location evidence="2">Cytosol</location>
    </subcellularLocation>
    <subcellularLocation>
        <location evidence="1">Nucleus</location>
    </subcellularLocation>
</comment>
<dbReference type="Pfam" id="PF18569">
    <property type="entry name" value="Thioredoxin_16"/>
    <property type="match status" value="1"/>
</dbReference>
<evidence type="ECO:0000256" key="4">
    <source>
        <dbReference type="ARBA" id="ARBA00022917"/>
    </source>
</evidence>
<keyword evidence="8" id="KW-1185">Reference proteome</keyword>
<dbReference type="GO" id="GO:0005829">
    <property type="term" value="C:cytosol"/>
    <property type="evidence" value="ECO:0007669"/>
    <property type="project" value="UniProtKB-SubCell"/>
</dbReference>
<reference evidence="8" key="1">
    <citation type="submission" date="2003-08" db="EMBL/GenBank/DDBJ databases">
        <authorList>
            <person name="Birren B."/>
            <person name="Nusbaum C."/>
            <person name="Abebe A."/>
            <person name="Abouelleil A."/>
            <person name="Adekoya E."/>
            <person name="Ait-zahra M."/>
            <person name="Allen N."/>
            <person name="Allen T."/>
            <person name="An P."/>
            <person name="Anderson M."/>
            <person name="Anderson S."/>
            <person name="Arachchi H."/>
            <person name="Armbruster J."/>
            <person name="Bachantsang P."/>
            <person name="Baldwin J."/>
            <person name="Barry A."/>
            <person name="Bayul T."/>
            <person name="Blitshsteyn B."/>
            <person name="Bloom T."/>
            <person name="Blye J."/>
            <person name="Boguslavskiy L."/>
            <person name="Borowsky M."/>
            <person name="Boukhgalter B."/>
            <person name="Brunache A."/>
            <person name="Butler J."/>
            <person name="Calixte N."/>
            <person name="Calvo S."/>
            <person name="Camarata J."/>
            <person name="Campo K."/>
            <person name="Chang J."/>
            <person name="Cheshatsang Y."/>
            <person name="Citroen M."/>
            <person name="Collymore A."/>
            <person name="Considine T."/>
            <person name="Cook A."/>
            <person name="Cooke P."/>
            <person name="Corum B."/>
            <person name="Cuomo C."/>
            <person name="David R."/>
            <person name="Dawoe T."/>
            <person name="Degray S."/>
            <person name="Dodge S."/>
            <person name="Dooley K."/>
            <person name="Dorje P."/>
            <person name="Dorjee K."/>
            <person name="Dorris L."/>
            <person name="Duffey N."/>
            <person name="Dupes A."/>
            <person name="Elkins T."/>
            <person name="Engels R."/>
            <person name="Erickson J."/>
            <person name="Farina A."/>
            <person name="Faro S."/>
            <person name="Ferreira P."/>
            <person name="Fischer H."/>
            <person name="Fitzgerald M."/>
            <person name="Foley K."/>
            <person name="Gage D."/>
            <person name="Galagan J."/>
            <person name="Gearin G."/>
            <person name="Gnerre S."/>
            <person name="Gnirke A."/>
            <person name="Goyette A."/>
            <person name="Graham J."/>
            <person name="Grandbois E."/>
            <person name="Gyaltsen K."/>
            <person name="Hafez N."/>
            <person name="Hagopian D."/>
            <person name="Hagos B."/>
            <person name="Hall J."/>
            <person name="Hatcher B."/>
            <person name="Heller A."/>
            <person name="Higgins H."/>
            <person name="Honan T."/>
            <person name="Horn A."/>
            <person name="Houde N."/>
            <person name="Hughes L."/>
            <person name="Hulme W."/>
            <person name="Husby E."/>
            <person name="Iliev I."/>
            <person name="Jaffe D."/>
            <person name="Jones C."/>
            <person name="Kamal M."/>
            <person name="Kamat A."/>
            <person name="Kamvysselis M."/>
            <person name="Karlsson E."/>
            <person name="Kells C."/>
            <person name="Kieu A."/>
            <person name="Kisner P."/>
            <person name="Kodira C."/>
            <person name="Kulbokas E."/>
            <person name="Labutti K."/>
            <person name="Lama D."/>
            <person name="Landers T."/>
            <person name="Leger J."/>
            <person name="Levine S."/>
            <person name="Lewis D."/>
            <person name="Lewis T."/>
            <person name="Lindblad-toh K."/>
            <person name="Liu X."/>
            <person name="Lokyitsang T."/>
            <person name="Lokyitsang Y."/>
            <person name="Lucien O."/>
            <person name="Lui A."/>
            <person name="Ma L.J."/>
            <person name="Mabbitt R."/>
            <person name="Macdonald J."/>
            <person name="Maclean C."/>
            <person name="Major J."/>
            <person name="Manning J."/>
            <person name="Marabella R."/>
            <person name="Maru K."/>
            <person name="Matthews C."/>
            <person name="Mauceli E."/>
            <person name="Mccarthy M."/>
            <person name="Mcdonough S."/>
            <person name="Mcghee T."/>
            <person name="Meldrim J."/>
            <person name="Meneus L."/>
            <person name="Mesirov J."/>
            <person name="Mihalev A."/>
            <person name="Mihova T."/>
            <person name="Mikkelsen T."/>
            <person name="Mlenga V."/>
            <person name="Moru K."/>
            <person name="Mozes J."/>
            <person name="Mulrain L."/>
            <person name="Munson G."/>
            <person name="Naylor J."/>
            <person name="Newes C."/>
            <person name="Nguyen C."/>
            <person name="Nguyen N."/>
            <person name="Nguyen T."/>
            <person name="Nicol R."/>
            <person name="Nielsen C."/>
            <person name="Nizzari M."/>
            <person name="Norbu C."/>
            <person name="Norbu N."/>
            <person name="O'donnell P."/>
            <person name="Okoawo O."/>
            <person name="O'leary S."/>
            <person name="Omotosho B."/>
            <person name="O'neill K."/>
            <person name="Osman S."/>
            <person name="Parker S."/>
            <person name="Perrin D."/>
            <person name="Phunkhang P."/>
            <person name="Piqani B."/>
            <person name="Purcell S."/>
            <person name="Rachupka T."/>
            <person name="Ramasamy U."/>
            <person name="Rameau R."/>
            <person name="Ray V."/>
            <person name="Raymond C."/>
            <person name="Retta R."/>
            <person name="Richardson S."/>
            <person name="Rise C."/>
            <person name="Rodriguez J."/>
            <person name="Rogers J."/>
            <person name="Rogov P."/>
            <person name="Rutman M."/>
            <person name="Schupbach R."/>
            <person name="Seaman C."/>
            <person name="Settipalli S."/>
            <person name="Sharpe T."/>
            <person name="Sheridan J."/>
            <person name="Sherpa N."/>
            <person name="Shi J."/>
            <person name="Smirnov S."/>
            <person name="Smith C."/>
            <person name="Sougnez C."/>
            <person name="Spencer B."/>
            <person name="Stalker J."/>
            <person name="Stange-thomann N."/>
            <person name="Stavropoulos S."/>
            <person name="Stetson K."/>
            <person name="Stone C."/>
            <person name="Stone S."/>
            <person name="Stubbs M."/>
            <person name="Talamas J."/>
            <person name="Tchuinga P."/>
            <person name="Tenzing P."/>
            <person name="Tesfaye S."/>
            <person name="Theodore J."/>
            <person name="Thoulutsang Y."/>
            <person name="Topham K."/>
            <person name="Towey S."/>
            <person name="Tsamla T."/>
            <person name="Tsomo N."/>
            <person name="Vallee D."/>
            <person name="Vassiliev H."/>
            <person name="Venkataraman V."/>
            <person name="Vinson J."/>
            <person name="Vo A."/>
            <person name="Wade C."/>
            <person name="Wang S."/>
            <person name="Wangchuk T."/>
            <person name="Wangdi T."/>
            <person name="Whittaker C."/>
            <person name="Wilkinson J."/>
            <person name="Wu Y."/>
            <person name="Wyman D."/>
            <person name="Yadav S."/>
            <person name="Yang S."/>
            <person name="Yang X."/>
            <person name="Yeager S."/>
            <person name="Yee E."/>
            <person name="Young G."/>
            <person name="Zainoun J."/>
            <person name="Zembeck L."/>
            <person name="Zimmer A."/>
            <person name="Zody M."/>
            <person name="Lander E."/>
        </authorList>
    </citation>
    <scope>NUCLEOTIDE SEQUENCE [LARGE SCALE GENOMIC DNA]</scope>
</reference>
<dbReference type="Proteomes" id="UP000007875">
    <property type="component" value="Unassembled WGS sequence"/>
</dbReference>
<dbReference type="FunCoup" id="H2ZQ13">
    <property type="interactions" value="149"/>
</dbReference>
<name>H2ZQ13_CIOSA</name>
<dbReference type="PANTHER" id="PTHR13438">
    <property type="entry name" value="AMINOACYL TRNA SYNTHASE COMPLEX-INTERACTING MULTIFUNCTIONAL PROTEIN"/>
    <property type="match status" value="1"/>
</dbReference>
<evidence type="ECO:0000256" key="2">
    <source>
        <dbReference type="ARBA" id="ARBA00004514"/>
    </source>
</evidence>
<dbReference type="InParanoid" id="H2ZQ13"/>
<evidence type="ECO:0000259" key="6">
    <source>
        <dbReference type="Pfam" id="PF18569"/>
    </source>
</evidence>
<reference evidence="7" key="2">
    <citation type="submission" date="2025-08" db="UniProtKB">
        <authorList>
            <consortium name="Ensembl"/>
        </authorList>
    </citation>
    <scope>IDENTIFICATION</scope>
</reference>
<reference evidence="7" key="3">
    <citation type="submission" date="2025-09" db="UniProtKB">
        <authorList>
            <consortium name="Ensembl"/>
        </authorList>
    </citation>
    <scope>IDENTIFICATION</scope>
</reference>
<dbReference type="GO" id="GO:0006412">
    <property type="term" value="P:translation"/>
    <property type="evidence" value="ECO:0007669"/>
    <property type="project" value="UniProtKB-KW"/>
</dbReference>
<keyword evidence="4" id="KW-0648">Protein biosynthesis</keyword>
<dbReference type="PANTHER" id="PTHR13438:SF2">
    <property type="entry name" value="AMINOACYL TRNA SYNTHASE COMPLEX-INTERACTING MULTIFUNCTIONAL PROTEIN 2"/>
    <property type="match status" value="1"/>
</dbReference>
<evidence type="ECO:0000313" key="8">
    <source>
        <dbReference type="Proteomes" id="UP000007875"/>
    </source>
</evidence>